<gene>
    <name evidence="3" type="ORF">Cvel_18203</name>
</gene>
<evidence type="ECO:0000256" key="1">
    <source>
        <dbReference type="SAM" id="MobiDB-lite"/>
    </source>
</evidence>
<accession>A0A0G4FQ43</accession>
<dbReference type="GO" id="GO:0005759">
    <property type="term" value="C:mitochondrial matrix"/>
    <property type="evidence" value="ECO:0007669"/>
    <property type="project" value="TreeGrafter"/>
</dbReference>
<reference evidence="3" key="1">
    <citation type="submission" date="2014-11" db="EMBL/GenBank/DDBJ databases">
        <authorList>
            <person name="Otto D Thomas"/>
            <person name="Naeem Raeece"/>
        </authorList>
    </citation>
    <scope>NUCLEOTIDE SEQUENCE</scope>
</reference>
<feature type="compositionally biased region" description="Basic and acidic residues" evidence="1">
    <location>
        <begin position="554"/>
        <end position="606"/>
    </location>
</feature>
<evidence type="ECO:0000313" key="3">
    <source>
        <dbReference type="EMBL" id="CEM16549.1"/>
    </source>
</evidence>
<feature type="region of interest" description="Disordered" evidence="1">
    <location>
        <begin position="1341"/>
        <end position="1360"/>
    </location>
</feature>
<feature type="region of interest" description="Disordered" evidence="1">
    <location>
        <begin position="720"/>
        <end position="764"/>
    </location>
</feature>
<protein>
    <recommendedName>
        <fullName evidence="2">RNA-editing substrate-binding complex 6 protein domain-containing protein</fullName>
    </recommendedName>
</protein>
<dbReference type="GO" id="GO:0044528">
    <property type="term" value="P:regulation of mitochondrial mRNA stability"/>
    <property type="evidence" value="ECO:0007669"/>
    <property type="project" value="TreeGrafter"/>
</dbReference>
<dbReference type="GO" id="GO:0000963">
    <property type="term" value="P:mitochondrial RNA processing"/>
    <property type="evidence" value="ECO:0007669"/>
    <property type="project" value="TreeGrafter"/>
</dbReference>
<dbReference type="Pfam" id="PF26188">
    <property type="entry name" value="RESC6"/>
    <property type="match status" value="1"/>
</dbReference>
<dbReference type="EMBL" id="CDMZ01000544">
    <property type="protein sequence ID" value="CEM16549.1"/>
    <property type="molecule type" value="Genomic_DNA"/>
</dbReference>
<dbReference type="GO" id="GO:0035770">
    <property type="term" value="C:ribonucleoprotein granule"/>
    <property type="evidence" value="ECO:0007669"/>
    <property type="project" value="TreeGrafter"/>
</dbReference>
<proteinExistence type="predicted"/>
<dbReference type="InterPro" id="IPR058917">
    <property type="entry name" value="RESC6_dom"/>
</dbReference>
<name>A0A0G4FQ43_9ALVE</name>
<feature type="compositionally biased region" description="Polar residues" evidence="1">
    <location>
        <begin position="1486"/>
        <end position="1495"/>
    </location>
</feature>
<dbReference type="VEuPathDB" id="CryptoDB:Cvel_18203"/>
<dbReference type="InterPro" id="IPR050870">
    <property type="entry name" value="FAST_kinase"/>
</dbReference>
<feature type="compositionally biased region" description="Acidic residues" evidence="1">
    <location>
        <begin position="740"/>
        <end position="750"/>
    </location>
</feature>
<dbReference type="GO" id="GO:0003723">
    <property type="term" value="F:RNA binding"/>
    <property type="evidence" value="ECO:0007669"/>
    <property type="project" value="TreeGrafter"/>
</dbReference>
<feature type="region of interest" description="Disordered" evidence="1">
    <location>
        <begin position="1453"/>
        <end position="1506"/>
    </location>
</feature>
<dbReference type="PANTHER" id="PTHR21228">
    <property type="entry name" value="FAST LEU-RICH DOMAIN-CONTAINING"/>
    <property type="match status" value="1"/>
</dbReference>
<feature type="domain" description="RNA-editing substrate-binding complex 6 protein" evidence="2">
    <location>
        <begin position="146"/>
        <end position="289"/>
    </location>
</feature>
<feature type="region of interest" description="Disordered" evidence="1">
    <location>
        <begin position="546"/>
        <end position="614"/>
    </location>
</feature>
<organism evidence="3">
    <name type="scientific">Chromera velia CCMP2878</name>
    <dbReference type="NCBI Taxonomy" id="1169474"/>
    <lineage>
        <taxon>Eukaryota</taxon>
        <taxon>Sar</taxon>
        <taxon>Alveolata</taxon>
        <taxon>Colpodellida</taxon>
        <taxon>Chromeraceae</taxon>
        <taxon>Chromera</taxon>
    </lineage>
</organism>
<evidence type="ECO:0000259" key="2">
    <source>
        <dbReference type="Pfam" id="PF26188"/>
    </source>
</evidence>
<sequence length="1526" mass="163743">MSAVRAVSLKERLGTADLFRLLSLVSASAHLPAKPPNLWEAYAERAIELGPELDPQALTKLLSSFARADFRHRPFLQCMSERILRDLDSFSLFCLTTNLHSFASLSYRDPEFLSAATDQIATVLRDREKQRQRRGVRERRKVEDREGGGVDARMLATISNSLARLDFESRALMNAVGECLADMLDECNGQDISTVANAFARQGIRHEFLFEQLGLAVRKNAEKLTAMEIATISNAWAKLRINDPPTVFLLSSVAKRHMTAFTPQGLGMLCSAMARMNSSEVSLFDAMAQDTGRRLDQMKRKVEREGDGDGVEGFSSASASSLLMILNGLSSQKGEGGGCRYLFLFEKFSDLLVESGPGRGEGDWRQGEEMGRRDFGFKFPEGDVAAVCQILRCMSRAGVKRRDVFLFLDGELERMLGGGFHAGAGEAKEKEELEKGGDREVRGAKLNGRDFIDIVVAHQRSGVPVSENLGFILEDRISDWVDLDMTENESRVFGGALKGGKGGVSLGQFVGQGVSGISALSLGGAELWVGVGRSLERLCSFPSDEFSLSRGSSRIKEREGSIQDRKWKRAEEREGGGVEESGRGGRESTGRKKILSSEERKKRNFSEPRGFQNEAQPTSLVPWVDLMKALGGFRRAVERIARERKKVRQLKLQTGAEKEREGLSEEEETSLLQSLGRTHDSLQVVCASLGGDQLAAQNKMILSPEDTISLLDALTRPSLAPSSSGSCAGRVYAPKSNVGEGDEEDEDGEDASGPVTLTASGREENDGCHLAVPEQLFLPIVRRAVSFLRAGRLGGPDCASLCQSLGILCIRSLSLPASLEEPDEMGGWMGGDGDTDPAATEVSLVGSGWVYTSLVREAVRAFSWLDPLSLDSSHLLMQAEAGGGARGAVNRGPLGLLRLNFSQCASILKGLKAVAFSLVDGDAVRRIAAAACERALEEHEGRGPGECARLADALAGLEWADPVLLPEVLKRASELCEEEEDRFPPAKLATLLGAVARLQWREGLQGLALVESLCKYMEAHNREAEAEEDGEVTHNNDGWVLRAVAALARLGLVSSYSSSISSSSSSTPGATPAVCMGAFGDAVSSSSRRRDGDGGDPRESCSVTVRVRFPHSARAVSTLCEALPYMDASGAPAGICQGNDKSCNGSKRLRSVTVEVCKGNEKEAAALRDASGLSAVSIGIRLMRCAGRLALSDETVHADGALRYGGSELNGRLVLTAARFFHLCGNCGPSSSTEQPERDGCLNDGFEEEGKSYSPFLKGLDTGALRLLEKLTSSASEANGFVLREGEEDGLVQTGKEGEREARQKGRVASGELRAKSILRNDVFSTLHSLGVFQRRTKKALERDSGNTTEMGKSFDGEGFGGIQQSTAGTGMRSRLGLGVQAVSSLLAPFAEVSLSSLRPDAVLSPASVQNLEETSFSSCSHPLQEQKKISVCGDGSPGGLFTIPTDDFSVCSEGLGKGGEDGSDGQEGILGGHKPSFASLPESVPASQADQCTETPLPKPVPPGFSSRVELSFHFLDRPSSPSQS</sequence>
<dbReference type="PANTHER" id="PTHR21228:SF40">
    <property type="entry name" value="LD45607P"/>
    <property type="match status" value="1"/>
</dbReference>